<dbReference type="KEGG" id="cch:Cag_1546"/>
<dbReference type="AlphaFoldDB" id="Q3AQC4"/>
<organism evidence="2">
    <name type="scientific">Chlorobium chlorochromatii (strain CaD3)</name>
    <dbReference type="NCBI Taxonomy" id="340177"/>
    <lineage>
        <taxon>Bacteria</taxon>
        <taxon>Pseudomonadati</taxon>
        <taxon>Chlorobiota</taxon>
        <taxon>Chlorobiia</taxon>
        <taxon>Chlorobiales</taxon>
        <taxon>Chlorobiaceae</taxon>
        <taxon>Chlorobium/Pelodictyon group</taxon>
        <taxon>Chlorobium</taxon>
    </lineage>
</organism>
<dbReference type="SUPFAM" id="SSF53448">
    <property type="entry name" value="Nucleotide-diphospho-sugar transferases"/>
    <property type="match status" value="1"/>
</dbReference>
<dbReference type="Pfam" id="PF00483">
    <property type="entry name" value="NTP_transferase"/>
    <property type="match status" value="1"/>
</dbReference>
<sequence>MLKELIYSAFSNKIGHRKRDCNKAMKAIIPVAGVGTRLRPHTFSHPKVLLNVAGKPIIGHIMDKLIAAGITEAIVIVGYLGDMIEEWLLQNYDIKFTFVTQSELLGLGHAISMCKPYIPEDEPLFIILGDTIFDVNLEPVLKSTCSTIGVKEVVDPRRFGVAVTENGAIVKLVEKPDTPVSNLAIVGLYLLQHSAALFKSIDYLIEHNITTKGEYQLTDALQRLLDEGEKFTTFPVQGWYDCGKPETLLATNEILLSDNPPSKTYPGCIINDPVFIAESAKLENAIIGPYTTIGEDVVIKDAIIKKSIIGNKAQVKHIMLGNSIIGNNAIIRGTPHEINIGDFSEIRVS</sequence>
<dbReference type="Gene3D" id="2.160.10.10">
    <property type="entry name" value="Hexapeptide repeat proteins"/>
    <property type="match status" value="1"/>
</dbReference>
<keyword evidence="2" id="KW-0012">Acyltransferase</keyword>
<dbReference type="InterPro" id="IPR005835">
    <property type="entry name" value="NTP_transferase_dom"/>
</dbReference>
<gene>
    <name evidence="2" type="ordered locus">Cag_1546</name>
</gene>
<dbReference type="eggNOG" id="COG1209">
    <property type="taxonomic scope" value="Bacteria"/>
</dbReference>
<proteinExistence type="predicted"/>
<dbReference type="Gene3D" id="3.90.550.10">
    <property type="entry name" value="Spore Coat Polysaccharide Biosynthesis Protein SpsA, Chain A"/>
    <property type="match status" value="1"/>
</dbReference>
<dbReference type="EMBL" id="CP000108">
    <property type="protein sequence ID" value="ABB28801.1"/>
    <property type="molecule type" value="Genomic_DNA"/>
</dbReference>
<evidence type="ECO:0000313" key="2">
    <source>
        <dbReference type="EMBL" id="ABB28801.1"/>
    </source>
</evidence>
<keyword evidence="2" id="KW-0808">Transferase</keyword>
<reference evidence="2" key="1">
    <citation type="submission" date="2005-08" db="EMBL/GenBank/DDBJ databases">
        <title>Complete sequence of Chlorobium chlorochromatii CaD3.</title>
        <authorList>
            <person name="Copeland A."/>
            <person name="Lucas S."/>
            <person name="Lapidus A."/>
            <person name="Barry K."/>
            <person name="Detter J.C."/>
            <person name="Glavina T."/>
            <person name="Hammon N."/>
            <person name="Israni S."/>
            <person name="Pitluck S."/>
            <person name="Bryant D."/>
            <person name="Schmutz J."/>
            <person name="Larimer F."/>
            <person name="Land M."/>
            <person name="Kyrpides N."/>
            <person name="Ivanova N."/>
            <person name="Richardson P."/>
        </authorList>
    </citation>
    <scope>NUCLEOTIDE SEQUENCE [LARGE SCALE GENOMIC DNA]</scope>
    <source>
        <strain evidence="2">CaD3</strain>
    </source>
</reference>
<protein>
    <submittedName>
        <fullName evidence="2">Glucose-1-phosphate thymidylyltransferase</fullName>
        <ecNumber evidence="2">2.3.1.157</ecNumber>
    </submittedName>
</protein>
<feature type="domain" description="Nucleotidyl transferase" evidence="1">
    <location>
        <begin position="26"/>
        <end position="255"/>
    </location>
</feature>
<dbReference type="PANTHER" id="PTHR42883">
    <property type="entry name" value="GLUCOSE-1-PHOSPHATE THYMIDYLTRANSFERASE"/>
    <property type="match status" value="1"/>
</dbReference>
<dbReference type="EC" id="2.3.1.157" evidence="2"/>
<dbReference type="InterPro" id="IPR029044">
    <property type="entry name" value="Nucleotide-diphossugar_trans"/>
</dbReference>
<evidence type="ECO:0000259" key="1">
    <source>
        <dbReference type="Pfam" id="PF00483"/>
    </source>
</evidence>
<dbReference type="HOGENOM" id="CLU_029499_0_1_10"/>
<name>Q3AQC4_CHLCH</name>
<dbReference type="GO" id="GO:0019134">
    <property type="term" value="F:glucosamine-1-phosphate N-acetyltransferase activity"/>
    <property type="evidence" value="ECO:0007669"/>
    <property type="project" value="UniProtKB-EC"/>
</dbReference>
<dbReference type="STRING" id="340177.Cag_1546"/>
<accession>Q3AQC4</accession>
<dbReference type="PANTHER" id="PTHR42883:SF2">
    <property type="entry name" value="THYMIDYLYLTRANSFERASE"/>
    <property type="match status" value="1"/>
</dbReference>